<keyword evidence="2" id="KW-1185">Reference proteome</keyword>
<proteinExistence type="predicted"/>
<evidence type="ECO:0000313" key="2">
    <source>
        <dbReference type="Proteomes" id="UP000648984"/>
    </source>
</evidence>
<evidence type="ECO:0008006" key="3">
    <source>
        <dbReference type="Google" id="ProtNLM"/>
    </source>
</evidence>
<sequence>MQCFEYLVRSDFHEQAENAARPHGSRERERLSAYTEVVSSELNKLGAQGWELVQGPDLATNRNWIFKRLLA</sequence>
<dbReference type="Proteomes" id="UP000648984">
    <property type="component" value="Unassembled WGS sequence"/>
</dbReference>
<organism evidence="1 2">
    <name type="scientific">Aromatoleum diolicum</name>
    <dbReference type="NCBI Taxonomy" id="75796"/>
    <lineage>
        <taxon>Bacteria</taxon>
        <taxon>Pseudomonadati</taxon>
        <taxon>Pseudomonadota</taxon>
        <taxon>Betaproteobacteria</taxon>
        <taxon>Rhodocyclales</taxon>
        <taxon>Rhodocyclaceae</taxon>
        <taxon>Aromatoleum</taxon>
    </lineage>
</organism>
<protein>
    <recommendedName>
        <fullName evidence="3">DUF4177 domain-containing protein</fullName>
    </recommendedName>
</protein>
<accession>A0ABX1QAU5</accession>
<gene>
    <name evidence="1" type="ORF">GPA25_06005</name>
</gene>
<reference evidence="1 2" key="1">
    <citation type="submission" date="2019-12" db="EMBL/GenBank/DDBJ databases">
        <title>Comparative genomics gives insights into the taxonomy of the Azoarcus-Aromatoleum group and reveals separate origins of nif in the plant-associated Azoarcus and non-plant-associated Aromatoleum sub-groups.</title>
        <authorList>
            <person name="Lafos M."/>
            <person name="Maluk M."/>
            <person name="Batista M."/>
            <person name="Junghare M."/>
            <person name="Carmona M."/>
            <person name="Faoro H."/>
            <person name="Cruz L.M."/>
            <person name="Battistoni F."/>
            <person name="De Souza E."/>
            <person name="Pedrosa F."/>
            <person name="Chen W.-M."/>
            <person name="Poole P.S."/>
            <person name="Dixon R.A."/>
            <person name="James E.K."/>
        </authorList>
    </citation>
    <scope>NUCLEOTIDE SEQUENCE [LARGE SCALE GENOMIC DNA]</scope>
    <source>
        <strain evidence="1 2">22Lin</strain>
    </source>
</reference>
<evidence type="ECO:0000313" key="1">
    <source>
        <dbReference type="EMBL" id="NMG74309.1"/>
    </source>
</evidence>
<comment type="caution">
    <text evidence="1">The sequence shown here is derived from an EMBL/GenBank/DDBJ whole genome shotgun (WGS) entry which is preliminary data.</text>
</comment>
<dbReference type="RefSeq" id="WP_169259461.1">
    <property type="nucleotide sequence ID" value="NZ_WTVQ01000007.1"/>
</dbReference>
<dbReference type="EMBL" id="WTVQ01000007">
    <property type="protein sequence ID" value="NMG74309.1"/>
    <property type="molecule type" value="Genomic_DNA"/>
</dbReference>
<name>A0ABX1QAU5_9RHOO</name>